<sequence length="249" mass="28297">MSNEYPDRPLNSNEGTNMSSSSSEKRSTKIPSHVVNFKESKTHLFYVIQPDSETTEKRQNLVRIKVSKERPMSRKLVGNKMFLRTRSNYDVINKNEEKMKKSPRSNIASIHKRTDHPSFFVLPEVFSKTRQGNMKKAIARNQSTSDNSNETYVVRPKEENKTFGGRSKVPTILGTSMWIRNLQTVNSTRLQGPPIGSLANTKSEDYCQCDKIVAGKSYNKLDRQLPNLGSIKTDADVSARNSSRGYLMK</sequence>
<keyword evidence="3" id="KW-1185">Reference proteome</keyword>
<reference evidence="2" key="1">
    <citation type="submission" date="2022-07" db="EMBL/GenBank/DDBJ databases">
        <authorList>
            <person name="Trinca V."/>
            <person name="Uliana J.V.C."/>
            <person name="Torres T.T."/>
            <person name="Ward R.J."/>
            <person name="Monesi N."/>
        </authorList>
    </citation>
    <scope>NUCLEOTIDE SEQUENCE</scope>
    <source>
        <strain evidence="2">HSMRA1968</strain>
        <tissue evidence="2">Whole embryos</tissue>
    </source>
</reference>
<dbReference type="EMBL" id="WJQU01000001">
    <property type="protein sequence ID" value="KAJ6648882.1"/>
    <property type="molecule type" value="Genomic_DNA"/>
</dbReference>
<dbReference type="Proteomes" id="UP001151699">
    <property type="component" value="Chromosome A"/>
</dbReference>
<evidence type="ECO:0000313" key="3">
    <source>
        <dbReference type="Proteomes" id="UP001151699"/>
    </source>
</evidence>
<organism evidence="2 3">
    <name type="scientific">Pseudolycoriella hygida</name>
    <dbReference type="NCBI Taxonomy" id="35572"/>
    <lineage>
        <taxon>Eukaryota</taxon>
        <taxon>Metazoa</taxon>
        <taxon>Ecdysozoa</taxon>
        <taxon>Arthropoda</taxon>
        <taxon>Hexapoda</taxon>
        <taxon>Insecta</taxon>
        <taxon>Pterygota</taxon>
        <taxon>Neoptera</taxon>
        <taxon>Endopterygota</taxon>
        <taxon>Diptera</taxon>
        <taxon>Nematocera</taxon>
        <taxon>Sciaroidea</taxon>
        <taxon>Sciaridae</taxon>
        <taxon>Pseudolycoriella</taxon>
    </lineage>
</organism>
<feature type="non-terminal residue" evidence="2">
    <location>
        <position position="249"/>
    </location>
</feature>
<protein>
    <submittedName>
        <fullName evidence="2">Uncharacterized protein</fullName>
    </submittedName>
</protein>
<evidence type="ECO:0000313" key="2">
    <source>
        <dbReference type="EMBL" id="KAJ6648882.1"/>
    </source>
</evidence>
<accession>A0A9Q0NFG5</accession>
<dbReference type="AlphaFoldDB" id="A0A9Q0NFG5"/>
<feature type="region of interest" description="Disordered" evidence="1">
    <location>
        <begin position="1"/>
        <end position="32"/>
    </location>
</feature>
<evidence type="ECO:0000256" key="1">
    <source>
        <dbReference type="SAM" id="MobiDB-lite"/>
    </source>
</evidence>
<name>A0A9Q0NFG5_9DIPT</name>
<proteinExistence type="predicted"/>
<gene>
    <name evidence="2" type="ORF">Bhyg_04114</name>
</gene>
<comment type="caution">
    <text evidence="2">The sequence shown here is derived from an EMBL/GenBank/DDBJ whole genome shotgun (WGS) entry which is preliminary data.</text>
</comment>